<evidence type="ECO:0000313" key="3">
    <source>
        <dbReference type="Proteomes" id="UP000004994"/>
    </source>
</evidence>
<evidence type="ECO:0000313" key="2">
    <source>
        <dbReference type="EnsemblPlants" id="Solyc03g013180.1.1.1"/>
    </source>
</evidence>
<reference evidence="2" key="1">
    <citation type="journal article" date="2012" name="Nature">
        <title>The tomato genome sequence provides insights into fleshy fruit evolution.</title>
        <authorList>
            <consortium name="Tomato Genome Consortium"/>
        </authorList>
    </citation>
    <scope>NUCLEOTIDE SEQUENCE [LARGE SCALE GENOMIC DNA]</scope>
    <source>
        <strain evidence="2">cv. Heinz 1706</strain>
    </source>
</reference>
<accession>A0A3Q7FGL8</accession>
<reference evidence="2" key="2">
    <citation type="submission" date="2019-01" db="UniProtKB">
        <authorList>
            <consortium name="EnsemblPlants"/>
        </authorList>
    </citation>
    <scope>IDENTIFICATION</scope>
    <source>
        <strain evidence="2">cv. Heinz 1706</strain>
    </source>
</reference>
<keyword evidence="1" id="KW-1133">Transmembrane helix</keyword>
<dbReference type="Gramene" id="Solyc03g013180.1.1">
    <property type="protein sequence ID" value="Solyc03g013180.1.1.1"/>
    <property type="gene ID" value="Solyc03g013180.1"/>
</dbReference>
<organism evidence="2">
    <name type="scientific">Solanum lycopersicum</name>
    <name type="common">Tomato</name>
    <name type="synonym">Lycopersicon esculentum</name>
    <dbReference type="NCBI Taxonomy" id="4081"/>
    <lineage>
        <taxon>Eukaryota</taxon>
        <taxon>Viridiplantae</taxon>
        <taxon>Streptophyta</taxon>
        <taxon>Embryophyta</taxon>
        <taxon>Tracheophyta</taxon>
        <taxon>Spermatophyta</taxon>
        <taxon>Magnoliopsida</taxon>
        <taxon>eudicotyledons</taxon>
        <taxon>Gunneridae</taxon>
        <taxon>Pentapetalae</taxon>
        <taxon>asterids</taxon>
        <taxon>lamiids</taxon>
        <taxon>Solanales</taxon>
        <taxon>Solanaceae</taxon>
        <taxon>Solanoideae</taxon>
        <taxon>Solaneae</taxon>
        <taxon>Solanum</taxon>
        <taxon>Solanum subgen. Lycopersicon</taxon>
    </lineage>
</organism>
<proteinExistence type="predicted"/>
<dbReference type="AlphaFoldDB" id="A0A3Q7FGL8"/>
<dbReference type="EnsemblPlants" id="Solyc03g013180.1.1">
    <property type="protein sequence ID" value="Solyc03g013180.1.1.1"/>
    <property type="gene ID" value="Solyc03g013180.1"/>
</dbReference>
<dbReference type="InParanoid" id="A0A3Q7FGL8"/>
<protein>
    <submittedName>
        <fullName evidence="2">Uncharacterized protein</fullName>
    </submittedName>
</protein>
<name>A0A3Q7FGL8_SOLLC</name>
<feature type="transmembrane region" description="Helical" evidence="1">
    <location>
        <begin position="57"/>
        <end position="85"/>
    </location>
</feature>
<keyword evidence="3" id="KW-1185">Reference proteome</keyword>
<sequence>MGDNSATITAPLLVKIATQEDALLKQFFAEVSEVERSNEVNRFASLSLARYLHMETFIMLINCNYSFSSLGICLEFSLVFLHVYISNELRVVLC</sequence>
<keyword evidence="1" id="KW-0812">Transmembrane</keyword>
<dbReference type="Proteomes" id="UP000004994">
    <property type="component" value="Chromosome 3"/>
</dbReference>
<evidence type="ECO:0000256" key="1">
    <source>
        <dbReference type="SAM" id="Phobius"/>
    </source>
</evidence>
<keyword evidence="1" id="KW-0472">Membrane</keyword>
<dbReference type="PaxDb" id="4081-Solyc03g013180.1.1"/>
<dbReference type="STRING" id="4081.A0A3Q7FGL8"/>